<dbReference type="InterPro" id="IPR045057">
    <property type="entry name" value="Gcn5-rel_NAT"/>
</dbReference>
<sequence>MAGAESDITIVRNDDDKRLEAHVDGRLAGIAEYIPAKQVIAFVHTEVEPAYEGRGVGSALARAALDMARDADTKFLAVCPFIAAWAARHPEYEPWNYRPTSRVVD</sequence>
<dbReference type="CDD" id="cd04301">
    <property type="entry name" value="NAT_SF"/>
    <property type="match status" value="1"/>
</dbReference>
<dbReference type="PANTHER" id="PTHR31435:SF10">
    <property type="entry name" value="BSR4717 PROTEIN"/>
    <property type="match status" value="1"/>
</dbReference>
<comment type="caution">
    <text evidence="2">The sequence shown here is derived from an EMBL/GenBank/DDBJ whole genome shotgun (WGS) entry which is preliminary data.</text>
</comment>
<dbReference type="Proteomes" id="UP001500460">
    <property type="component" value="Unassembled WGS sequence"/>
</dbReference>
<reference evidence="2 3" key="1">
    <citation type="journal article" date="2019" name="Int. J. Syst. Evol. Microbiol.">
        <title>The Global Catalogue of Microorganisms (GCM) 10K type strain sequencing project: providing services to taxonomists for standard genome sequencing and annotation.</title>
        <authorList>
            <consortium name="The Broad Institute Genomics Platform"/>
            <consortium name="The Broad Institute Genome Sequencing Center for Infectious Disease"/>
            <person name="Wu L."/>
            <person name="Ma J."/>
        </authorList>
    </citation>
    <scope>NUCLEOTIDE SEQUENCE [LARGE SCALE GENOMIC DNA]</scope>
    <source>
        <strain evidence="2 3">JCM 6922</strain>
    </source>
</reference>
<protein>
    <submittedName>
        <fullName evidence="2">GNAT family N-acetyltransferase</fullName>
    </submittedName>
</protein>
<feature type="domain" description="N-acetyltransferase" evidence="1">
    <location>
        <begin position="11"/>
        <end position="97"/>
    </location>
</feature>
<dbReference type="EMBL" id="BAAATK010000011">
    <property type="protein sequence ID" value="GAA2433691.1"/>
    <property type="molecule type" value="Genomic_DNA"/>
</dbReference>
<dbReference type="SUPFAM" id="SSF55729">
    <property type="entry name" value="Acyl-CoA N-acyltransferases (Nat)"/>
    <property type="match status" value="1"/>
</dbReference>
<proteinExistence type="predicted"/>
<dbReference type="RefSeq" id="WP_344602323.1">
    <property type="nucleotide sequence ID" value="NZ_BAAATK010000011.1"/>
</dbReference>
<dbReference type="PANTHER" id="PTHR31435">
    <property type="entry name" value="PROTEIN NATD1"/>
    <property type="match status" value="1"/>
</dbReference>
<evidence type="ECO:0000313" key="3">
    <source>
        <dbReference type="Proteomes" id="UP001500460"/>
    </source>
</evidence>
<dbReference type="Gene3D" id="3.40.630.30">
    <property type="match status" value="1"/>
</dbReference>
<organism evidence="2 3">
    <name type="scientific">Streptomyces glaucus</name>
    <dbReference type="NCBI Taxonomy" id="284029"/>
    <lineage>
        <taxon>Bacteria</taxon>
        <taxon>Bacillati</taxon>
        <taxon>Actinomycetota</taxon>
        <taxon>Actinomycetes</taxon>
        <taxon>Kitasatosporales</taxon>
        <taxon>Streptomycetaceae</taxon>
        <taxon>Streptomyces</taxon>
    </lineage>
</organism>
<accession>A0ABN3JM22</accession>
<dbReference type="Pfam" id="PF14542">
    <property type="entry name" value="Acetyltransf_CG"/>
    <property type="match status" value="1"/>
</dbReference>
<dbReference type="PROSITE" id="PS51729">
    <property type="entry name" value="GNAT_YJDJ"/>
    <property type="match status" value="1"/>
</dbReference>
<keyword evidence="3" id="KW-1185">Reference proteome</keyword>
<gene>
    <name evidence="2" type="ORF">GCM10010421_23410</name>
</gene>
<evidence type="ECO:0000259" key="1">
    <source>
        <dbReference type="PROSITE" id="PS51729"/>
    </source>
</evidence>
<evidence type="ECO:0000313" key="2">
    <source>
        <dbReference type="EMBL" id="GAA2433691.1"/>
    </source>
</evidence>
<dbReference type="InterPro" id="IPR016181">
    <property type="entry name" value="Acyl_CoA_acyltransferase"/>
</dbReference>
<dbReference type="InterPro" id="IPR031165">
    <property type="entry name" value="GNAT_YJDJ"/>
</dbReference>
<name>A0ABN3JM22_9ACTN</name>